<organism evidence="3 4">
    <name type="scientific">Cyprinus carpio carpio</name>
    <dbReference type="NCBI Taxonomy" id="630221"/>
    <lineage>
        <taxon>Eukaryota</taxon>
        <taxon>Metazoa</taxon>
        <taxon>Chordata</taxon>
        <taxon>Craniata</taxon>
        <taxon>Vertebrata</taxon>
        <taxon>Euteleostomi</taxon>
        <taxon>Actinopterygii</taxon>
        <taxon>Neopterygii</taxon>
        <taxon>Teleostei</taxon>
        <taxon>Ostariophysi</taxon>
        <taxon>Cypriniformes</taxon>
        <taxon>Cyprinidae</taxon>
        <taxon>Cyprininae</taxon>
        <taxon>Cyprinus</taxon>
    </lineage>
</organism>
<evidence type="ECO:0000256" key="1">
    <source>
        <dbReference type="SAM" id="Phobius"/>
    </source>
</evidence>
<feature type="domain" description="Integrase catalytic" evidence="2">
    <location>
        <begin position="1"/>
        <end position="145"/>
    </location>
</feature>
<dbReference type="InterPro" id="IPR001584">
    <property type="entry name" value="Integrase_cat-core"/>
</dbReference>
<protein>
    <recommendedName>
        <fullName evidence="2">Integrase catalytic domain-containing protein</fullName>
    </recommendedName>
</protein>
<feature type="transmembrane region" description="Helical" evidence="1">
    <location>
        <begin position="148"/>
        <end position="168"/>
    </location>
</feature>
<dbReference type="PANTHER" id="PTHR37984">
    <property type="entry name" value="PROTEIN CBG26694"/>
    <property type="match status" value="1"/>
</dbReference>
<dbReference type="PROSITE" id="PS50994">
    <property type="entry name" value="INTEGRASE"/>
    <property type="match status" value="1"/>
</dbReference>
<reference evidence="3" key="1">
    <citation type="submission" date="2025-08" db="UniProtKB">
        <authorList>
            <consortium name="Ensembl"/>
        </authorList>
    </citation>
    <scope>IDENTIFICATION</scope>
</reference>
<dbReference type="FunFam" id="3.30.420.10:FF:000032">
    <property type="entry name" value="Retrovirus-related Pol polyprotein from transposon 297-like Protein"/>
    <property type="match status" value="1"/>
</dbReference>
<keyword evidence="4" id="KW-1185">Reference proteome</keyword>
<dbReference type="Ensembl" id="ENSCCRT00000117103.1">
    <property type="protein sequence ID" value="ENSCCRP00000136796.1"/>
    <property type="gene ID" value="ENSCCRG00000064297.1"/>
</dbReference>
<dbReference type="Proteomes" id="UP001108240">
    <property type="component" value="Unplaced"/>
</dbReference>
<dbReference type="SUPFAM" id="SSF53098">
    <property type="entry name" value="Ribonuclease H-like"/>
    <property type="match status" value="1"/>
</dbReference>
<sequence length="191" mass="21411">MLEPSCSGHENVLVLTDVFSKYTLAAPIRDQRAETVVQALVTEWFFRFGGPGRIHSDQGRNFESTLMKQLCGFYGIEKSCTTPYHPAGNGQCEWFNQTLHNLLRTLPVSRKRDWASCLPQILFCYNTTPHQSTGESPYFLMFGQEPRGCLYCSVIIAVSLLLSFAVNLGGCDLDWRVPYCRPAAVTLACSL</sequence>
<keyword evidence="1" id="KW-0812">Transmembrane</keyword>
<dbReference type="GO" id="GO:0015074">
    <property type="term" value="P:DNA integration"/>
    <property type="evidence" value="ECO:0007669"/>
    <property type="project" value="InterPro"/>
</dbReference>
<proteinExistence type="predicted"/>
<accession>A0A9J8A250</accession>
<dbReference type="GO" id="GO:0003676">
    <property type="term" value="F:nucleic acid binding"/>
    <property type="evidence" value="ECO:0007669"/>
    <property type="project" value="InterPro"/>
</dbReference>
<dbReference type="PANTHER" id="PTHR37984:SF15">
    <property type="entry name" value="INTEGRASE CATALYTIC DOMAIN-CONTAINING PROTEIN"/>
    <property type="match status" value="1"/>
</dbReference>
<dbReference type="Gene3D" id="3.30.420.10">
    <property type="entry name" value="Ribonuclease H-like superfamily/Ribonuclease H"/>
    <property type="match status" value="1"/>
</dbReference>
<dbReference type="OMA" id="NNREWNE"/>
<evidence type="ECO:0000313" key="3">
    <source>
        <dbReference type="Ensembl" id="ENSCCRP00000136796.1"/>
    </source>
</evidence>
<dbReference type="AlphaFoldDB" id="A0A9J8A250"/>
<dbReference type="InterPro" id="IPR036397">
    <property type="entry name" value="RNaseH_sf"/>
</dbReference>
<reference evidence="3" key="2">
    <citation type="submission" date="2025-09" db="UniProtKB">
        <authorList>
            <consortium name="Ensembl"/>
        </authorList>
    </citation>
    <scope>IDENTIFICATION</scope>
</reference>
<keyword evidence="1" id="KW-0472">Membrane</keyword>
<evidence type="ECO:0000313" key="4">
    <source>
        <dbReference type="Proteomes" id="UP001108240"/>
    </source>
</evidence>
<dbReference type="InterPro" id="IPR050951">
    <property type="entry name" value="Retrovirus_Pol_polyprotein"/>
</dbReference>
<dbReference type="InterPro" id="IPR012337">
    <property type="entry name" value="RNaseH-like_sf"/>
</dbReference>
<name>A0A9J8A250_CYPCA</name>
<evidence type="ECO:0000259" key="2">
    <source>
        <dbReference type="PROSITE" id="PS50994"/>
    </source>
</evidence>
<dbReference type="GeneTree" id="ENSGT01000000214408"/>
<dbReference type="Pfam" id="PF00665">
    <property type="entry name" value="rve"/>
    <property type="match status" value="1"/>
</dbReference>
<keyword evidence="1" id="KW-1133">Transmembrane helix</keyword>